<proteinExistence type="predicted"/>
<evidence type="ECO:0000313" key="3">
    <source>
        <dbReference type="EMBL" id="RCI05022.1"/>
    </source>
</evidence>
<feature type="region of interest" description="Disordered" evidence="1">
    <location>
        <begin position="1"/>
        <end position="64"/>
    </location>
</feature>
<dbReference type="OrthoDB" id="5988651at2759"/>
<evidence type="ECO:0000256" key="1">
    <source>
        <dbReference type="SAM" id="MobiDB-lite"/>
    </source>
</evidence>
<dbReference type="AlphaFoldDB" id="A0A367KT42"/>
<evidence type="ECO:0000313" key="4">
    <source>
        <dbReference type="Proteomes" id="UP000253551"/>
    </source>
</evidence>
<organism evidence="3 4">
    <name type="scientific">Rhizopus stolonifer</name>
    <name type="common">Rhizopus nigricans</name>
    <dbReference type="NCBI Taxonomy" id="4846"/>
    <lineage>
        <taxon>Eukaryota</taxon>
        <taxon>Fungi</taxon>
        <taxon>Fungi incertae sedis</taxon>
        <taxon>Mucoromycota</taxon>
        <taxon>Mucoromycotina</taxon>
        <taxon>Mucoromycetes</taxon>
        <taxon>Mucorales</taxon>
        <taxon>Mucorineae</taxon>
        <taxon>Rhizopodaceae</taxon>
        <taxon>Rhizopus</taxon>
    </lineage>
</organism>
<reference evidence="3 4" key="1">
    <citation type="journal article" date="2018" name="G3 (Bethesda)">
        <title>Phylogenetic and Phylogenomic Definition of Rhizopus Species.</title>
        <authorList>
            <person name="Gryganskyi A.P."/>
            <person name="Golan J."/>
            <person name="Dolatabadi S."/>
            <person name="Mondo S."/>
            <person name="Robb S."/>
            <person name="Idnurm A."/>
            <person name="Muszewska A."/>
            <person name="Steczkiewicz K."/>
            <person name="Masonjones S."/>
            <person name="Liao H.L."/>
            <person name="Gajdeczka M.T."/>
            <person name="Anike F."/>
            <person name="Vuek A."/>
            <person name="Anishchenko I.M."/>
            <person name="Voigt K."/>
            <person name="de Hoog G.S."/>
            <person name="Smith M.E."/>
            <person name="Heitman J."/>
            <person name="Vilgalys R."/>
            <person name="Stajich J.E."/>
        </authorList>
    </citation>
    <scope>NUCLEOTIDE SEQUENCE [LARGE SCALE GENOMIC DNA]</scope>
    <source>
        <strain evidence="3 4">LSU 92-RS-03</strain>
    </source>
</reference>
<name>A0A367KT42_RHIST</name>
<feature type="compositionally biased region" description="Polar residues" evidence="1">
    <location>
        <begin position="41"/>
        <end position="52"/>
    </location>
</feature>
<dbReference type="Pfam" id="PF04927">
    <property type="entry name" value="SMP"/>
    <property type="match status" value="1"/>
</dbReference>
<dbReference type="EMBL" id="PJQM01000505">
    <property type="protein sequence ID" value="RCI05022.1"/>
    <property type="molecule type" value="Genomic_DNA"/>
</dbReference>
<accession>A0A367KT42</accession>
<sequence>MPHTPITKQDASRIQSSQAKTGKDTGKGSFSSRAQSAADRNANTNTQSQPQPKNMLFSHKPILR</sequence>
<comment type="caution">
    <text evidence="3">The sequence shown here is derived from an EMBL/GenBank/DDBJ whole genome shotgun (WGS) entry which is preliminary data.</text>
</comment>
<feature type="compositionally biased region" description="Polar residues" evidence="1">
    <location>
        <begin position="1"/>
        <end position="20"/>
    </location>
</feature>
<protein>
    <recommendedName>
        <fullName evidence="2">SMP domain-containing protein</fullName>
    </recommendedName>
</protein>
<dbReference type="InterPro" id="IPR007011">
    <property type="entry name" value="LEA_SMP_dom"/>
</dbReference>
<keyword evidence="4" id="KW-1185">Reference proteome</keyword>
<dbReference type="Proteomes" id="UP000253551">
    <property type="component" value="Unassembled WGS sequence"/>
</dbReference>
<feature type="domain" description="SMP" evidence="2">
    <location>
        <begin position="3"/>
        <end position="43"/>
    </location>
</feature>
<gene>
    <name evidence="3" type="ORF">CU098_012850</name>
</gene>
<evidence type="ECO:0000259" key="2">
    <source>
        <dbReference type="Pfam" id="PF04927"/>
    </source>
</evidence>